<proteinExistence type="predicted"/>
<name>A0AAN7QJA6_9COLE</name>
<dbReference type="PANTHER" id="PTHR45615:SF80">
    <property type="entry name" value="GRIP DOMAIN-CONTAINING PROTEIN"/>
    <property type="match status" value="1"/>
</dbReference>
<reference evidence="4" key="1">
    <citation type="submission" date="2023-01" db="EMBL/GenBank/DDBJ databases">
        <title>Key to firefly adult light organ development and bioluminescence: homeobox transcription factors regulate luciferase expression and transportation to peroxisome.</title>
        <authorList>
            <person name="Fu X."/>
        </authorList>
    </citation>
    <scope>NUCLEOTIDE SEQUENCE [LARGE SCALE GENOMIC DNA]</scope>
</reference>
<organism evidence="3 4">
    <name type="scientific">Aquatica leii</name>
    <dbReference type="NCBI Taxonomy" id="1421715"/>
    <lineage>
        <taxon>Eukaryota</taxon>
        <taxon>Metazoa</taxon>
        <taxon>Ecdysozoa</taxon>
        <taxon>Arthropoda</taxon>
        <taxon>Hexapoda</taxon>
        <taxon>Insecta</taxon>
        <taxon>Pterygota</taxon>
        <taxon>Neoptera</taxon>
        <taxon>Endopterygota</taxon>
        <taxon>Coleoptera</taxon>
        <taxon>Polyphaga</taxon>
        <taxon>Elateriformia</taxon>
        <taxon>Elateroidea</taxon>
        <taxon>Lampyridae</taxon>
        <taxon>Luciolinae</taxon>
        <taxon>Aquatica</taxon>
    </lineage>
</organism>
<dbReference type="Gene3D" id="1.10.287.1490">
    <property type="match status" value="1"/>
</dbReference>
<feature type="coiled-coil region" evidence="1">
    <location>
        <begin position="69"/>
        <end position="100"/>
    </location>
</feature>
<dbReference type="PANTHER" id="PTHR45615">
    <property type="entry name" value="MYOSIN HEAVY CHAIN, NON-MUSCLE"/>
    <property type="match status" value="1"/>
</dbReference>
<accession>A0AAN7QJA6</accession>
<feature type="coiled-coil region" evidence="1">
    <location>
        <begin position="436"/>
        <end position="530"/>
    </location>
</feature>
<feature type="coiled-coil region" evidence="1">
    <location>
        <begin position="969"/>
        <end position="1049"/>
    </location>
</feature>
<keyword evidence="4" id="KW-1185">Reference proteome</keyword>
<gene>
    <name evidence="3" type="ORF">RN001_008889</name>
</gene>
<feature type="region of interest" description="Disordered" evidence="2">
    <location>
        <begin position="280"/>
        <end position="305"/>
    </location>
</feature>
<dbReference type="Proteomes" id="UP001353858">
    <property type="component" value="Unassembled WGS sequence"/>
</dbReference>
<protein>
    <submittedName>
        <fullName evidence="3">Uncharacterized protein</fullName>
    </submittedName>
</protein>
<evidence type="ECO:0000313" key="4">
    <source>
        <dbReference type="Proteomes" id="UP001353858"/>
    </source>
</evidence>
<feature type="coiled-coil region" evidence="1">
    <location>
        <begin position="695"/>
        <end position="740"/>
    </location>
</feature>
<dbReference type="EMBL" id="JARPUR010000003">
    <property type="protein sequence ID" value="KAK4880743.1"/>
    <property type="molecule type" value="Genomic_DNA"/>
</dbReference>
<feature type="coiled-coil region" evidence="1">
    <location>
        <begin position="224"/>
        <end position="279"/>
    </location>
</feature>
<feature type="coiled-coil region" evidence="1">
    <location>
        <begin position="766"/>
        <end position="807"/>
    </location>
</feature>
<sequence length="1337" mass="154632">MSRAYTTPIQYGPNGCQVNIDGSQTCRETQTLEIIKEFNRVYESKLQELGSIGGGDNLLAKLHLQQDWIRDLTQQNEMLVKAVEELEKDAAERVSMLEERLQNGAQVMRKCKDNCSVYLNETFQKMDYLYNDVHNLVEFVKRVRDNKQWSIEGLDFYTINASCLLKPCSGCCDCLSFIQNIPVQDNQPSQQKQEIVTQEAKALDNLYPCGIPKFVEVANRHDEILSLRRDLQKVEAECRNADEVIKCKDNKIKELVWQINCLKQKIIKLEDKKAVQETLKPVPPKPVSPKLRKRPSNRNKQSNNYSSICACDKPIVIKQNEVEVSRENYPKQDCSKLCSRDDTISLLLHTELDHVANAEVDSSPKKEIVSSWLPTNKPSHLQYLCLYEGDVRENDRNALKGDVARNNFLFTSENCFYSSNTHRIAAGKSNLVSFRIADIETDSTDLRKKFKELETENTTLKDTIFQANRELEKFYEQANDYLKDRDEYKRKFKESTDALETIQNQFKSEKQALERKVVAQEDTIKKMNSEQVGFLIKEELINTRRQSDSLTQAQNETIQALQEAMREKDKTSELVRVIPLTSEESWTSTSESTSRAKGFPIPKSSGYNDDAVSMSAELAVCAKDTCSSTCDGLKALEKVQKERDLERKIHRQEVENLKKTIEELEKGGVSMDAIIPLQEVNELSKLEISQQRITISNLQEALKVCKNQLDDLQQRSSSDIKKLNAFIDRLQDANLELEVKIFEYIQDVALLETRLLKYQFSIRMPKEQNQLVKRDLTSENNQLRNKVDELECECEAMRRIVNEAKDLHKSFIMMQTSKDDFQLEARHAQKELMREAQLQSINNARIKELQQRLGEKTCEISQCGELLRNLQNKLCWTVCQNNQLKNEITTLITHINNYEENYIDNDKRTDLCQKEIEVCKDNLTDLKDKLLVMKGLLQQKIDEYSQLETEFCIQNNSLACMKEQISLSEKQYQEEVEDLRCLVEQLQAKLAATEATCRCLREDYQRSQATIEEYNQIESELRKQFTNKLNEAQNEITGLNNYVAQLKEECCCIKRELKVKEQQIGAAKAKIVHFKASENTELIAAQEEIDRLRTELSQVFQQHEVLKNKNEALCMQLCEVKQSAIGFQHQTNLNEQQFHQCLCELEFLRHAKKQLEAKNDELRCAYHSLCIKYKQLIASVPILNNEIIEYKSKNDDLLSESRNLINNVRAWLENQALINRQVAQKFNDDHLIISKLSKKLVSLENQSAYSSRLHAGSNVDTFEESLPSDLSLHTEETTQSFTVNDNSDDCSLDNCDFNEPFTKTWLKKVEGMTKDLQKSSEYWQSKMSDDYLVTKDQ</sequence>
<evidence type="ECO:0000313" key="3">
    <source>
        <dbReference type="EMBL" id="KAK4880743.1"/>
    </source>
</evidence>
<evidence type="ECO:0000256" key="1">
    <source>
        <dbReference type="SAM" id="Coils"/>
    </source>
</evidence>
<feature type="coiled-coil region" evidence="1">
    <location>
        <begin position="1075"/>
        <end position="1109"/>
    </location>
</feature>
<comment type="caution">
    <text evidence="3">The sequence shown here is derived from an EMBL/GenBank/DDBJ whole genome shotgun (WGS) entry which is preliminary data.</text>
</comment>
<evidence type="ECO:0000256" key="2">
    <source>
        <dbReference type="SAM" id="MobiDB-lite"/>
    </source>
</evidence>
<keyword evidence="1" id="KW-0175">Coiled coil</keyword>